<evidence type="ECO:0000256" key="1">
    <source>
        <dbReference type="ARBA" id="ARBA00023002"/>
    </source>
</evidence>
<dbReference type="Pfam" id="PF03446">
    <property type="entry name" value="NAD_binding_2"/>
    <property type="match status" value="1"/>
</dbReference>
<dbReference type="InterPro" id="IPR006115">
    <property type="entry name" value="6PGDH_NADP-bd"/>
</dbReference>
<comment type="caution">
    <text evidence="6">The sequence shown here is derived from an EMBL/GenBank/DDBJ whole genome shotgun (WGS) entry which is preliminary data.</text>
</comment>
<dbReference type="Pfam" id="PF14833">
    <property type="entry name" value="NAD_binding_11"/>
    <property type="match status" value="1"/>
</dbReference>
<dbReference type="InterPro" id="IPR029154">
    <property type="entry name" value="HIBADH-like_NADP-bd"/>
</dbReference>
<evidence type="ECO:0000256" key="2">
    <source>
        <dbReference type="ARBA" id="ARBA00023027"/>
    </source>
</evidence>
<accession>A0A853FW86</accession>
<dbReference type="InterPro" id="IPR036291">
    <property type="entry name" value="NAD(P)-bd_dom_sf"/>
</dbReference>
<dbReference type="GO" id="GO:0051287">
    <property type="term" value="F:NAD binding"/>
    <property type="evidence" value="ECO:0007669"/>
    <property type="project" value="InterPro"/>
</dbReference>
<evidence type="ECO:0000256" key="3">
    <source>
        <dbReference type="PIRSR" id="PIRSR000103-1"/>
    </source>
</evidence>
<proteinExistence type="predicted"/>
<keyword evidence="1" id="KW-0560">Oxidoreductase</keyword>
<feature type="active site" evidence="3">
    <location>
        <position position="175"/>
    </location>
</feature>
<protein>
    <submittedName>
        <fullName evidence="6">NAD(P)-dependent oxidoreductase</fullName>
    </submittedName>
</protein>
<dbReference type="AlphaFoldDB" id="A0A853FW86"/>
<dbReference type="EMBL" id="JACCEM010000003">
    <property type="protein sequence ID" value="NYT49058.1"/>
    <property type="molecule type" value="Genomic_DNA"/>
</dbReference>
<dbReference type="PIRSF" id="PIRSF000103">
    <property type="entry name" value="HIBADH"/>
    <property type="match status" value="1"/>
</dbReference>
<dbReference type="Gene3D" id="1.10.1040.10">
    <property type="entry name" value="N-(1-d-carboxylethyl)-l-norvaline Dehydrogenase, domain 2"/>
    <property type="match status" value="1"/>
</dbReference>
<dbReference type="PANTHER" id="PTHR43060">
    <property type="entry name" value="3-HYDROXYISOBUTYRATE DEHYDROGENASE-LIKE 1, MITOCHONDRIAL-RELATED"/>
    <property type="match status" value="1"/>
</dbReference>
<gene>
    <name evidence="6" type="ORF">H0A72_07005</name>
</gene>
<dbReference type="Proteomes" id="UP000559809">
    <property type="component" value="Unassembled WGS sequence"/>
</dbReference>
<dbReference type="InterPro" id="IPR013328">
    <property type="entry name" value="6PGD_dom2"/>
</dbReference>
<dbReference type="PANTHER" id="PTHR43060:SF15">
    <property type="entry name" value="3-HYDROXYISOBUTYRATE DEHYDROGENASE-LIKE 1, MITOCHONDRIAL-RELATED"/>
    <property type="match status" value="1"/>
</dbReference>
<sequence length="305" mass="31327">MAAPKPRVGLVGVGAMGAPMAACLIKAGYQVSVFDSNAQRAAAFAQEHGLRPAESLVGLAGQSDAVITILPNSAIVEEVLFGQGGMAPALRRGAVVIEMTSGVPSKTVAFSERLARQGVALFDAPVSGGVPRARTGELTIMAGGEQRDIDAAMPILSALGKVIHTGRIGTGHAMKALNNLVSSAGFLIGIEALLIGSRFGIDPATMVDVLNVSTGMNNSTQKKFKQYVLSRKFDSGFAMALMVKDLTIALGIAHENDVNAPFAELCRNLWAGAGAILGPQADHTAVALLSEQLAGTQIGNTAAPS</sequence>
<dbReference type="InterPro" id="IPR015815">
    <property type="entry name" value="HIBADH-related"/>
</dbReference>
<dbReference type="GO" id="GO:0016491">
    <property type="term" value="F:oxidoreductase activity"/>
    <property type="evidence" value="ECO:0007669"/>
    <property type="project" value="UniProtKB-KW"/>
</dbReference>
<evidence type="ECO:0000313" key="7">
    <source>
        <dbReference type="Proteomes" id="UP000559809"/>
    </source>
</evidence>
<dbReference type="InterPro" id="IPR008927">
    <property type="entry name" value="6-PGluconate_DH-like_C_sf"/>
</dbReference>
<dbReference type="GO" id="GO:0050661">
    <property type="term" value="F:NADP binding"/>
    <property type="evidence" value="ECO:0007669"/>
    <property type="project" value="InterPro"/>
</dbReference>
<name>A0A853FW86_9BURK</name>
<feature type="domain" description="6-phosphogluconate dehydrogenase NADP-binding" evidence="4">
    <location>
        <begin position="7"/>
        <end position="164"/>
    </location>
</feature>
<reference evidence="6 7" key="1">
    <citation type="submission" date="2020-07" db="EMBL/GenBank/DDBJ databases">
        <title>Taxonomic revisions and descriptions of new bacterial species based on genomic comparisons in the high-G+C-content subgroup of the family Alcaligenaceae.</title>
        <authorList>
            <person name="Szabo A."/>
            <person name="Felfoldi T."/>
        </authorList>
    </citation>
    <scope>NUCLEOTIDE SEQUENCE [LARGE SCALE GENOMIC DNA]</scope>
    <source>
        <strain evidence="6 7">LMG 24012</strain>
    </source>
</reference>
<organism evidence="6 7">
    <name type="scientific">Parapusillimonas granuli</name>
    <dbReference type="NCBI Taxonomy" id="380911"/>
    <lineage>
        <taxon>Bacteria</taxon>
        <taxon>Pseudomonadati</taxon>
        <taxon>Pseudomonadota</taxon>
        <taxon>Betaproteobacteria</taxon>
        <taxon>Burkholderiales</taxon>
        <taxon>Alcaligenaceae</taxon>
        <taxon>Parapusillimonas</taxon>
    </lineage>
</organism>
<dbReference type="RefSeq" id="WP_180154348.1">
    <property type="nucleotide sequence ID" value="NZ_JACCEM010000003.1"/>
</dbReference>
<dbReference type="Gene3D" id="3.40.50.720">
    <property type="entry name" value="NAD(P)-binding Rossmann-like Domain"/>
    <property type="match status" value="1"/>
</dbReference>
<keyword evidence="2" id="KW-0520">NAD</keyword>
<keyword evidence="7" id="KW-1185">Reference proteome</keyword>
<feature type="domain" description="3-hydroxyisobutyrate dehydrogenase-like NAD-binding" evidence="5">
    <location>
        <begin position="169"/>
        <end position="287"/>
    </location>
</feature>
<evidence type="ECO:0000259" key="4">
    <source>
        <dbReference type="Pfam" id="PF03446"/>
    </source>
</evidence>
<dbReference type="SUPFAM" id="SSF51735">
    <property type="entry name" value="NAD(P)-binding Rossmann-fold domains"/>
    <property type="match status" value="1"/>
</dbReference>
<dbReference type="SUPFAM" id="SSF48179">
    <property type="entry name" value="6-phosphogluconate dehydrogenase C-terminal domain-like"/>
    <property type="match status" value="1"/>
</dbReference>
<evidence type="ECO:0000313" key="6">
    <source>
        <dbReference type="EMBL" id="NYT49058.1"/>
    </source>
</evidence>
<evidence type="ECO:0000259" key="5">
    <source>
        <dbReference type="Pfam" id="PF14833"/>
    </source>
</evidence>